<dbReference type="Proteomes" id="UP000632222">
    <property type="component" value="Unassembled WGS sequence"/>
</dbReference>
<keyword evidence="3" id="KW-1185">Reference proteome</keyword>
<comment type="caution">
    <text evidence="2">The sequence shown here is derived from an EMBL/GenBank/DDBJ whole genome shotgun (WGS) entry which is preliminary data.</text>
</comment>
<evidence type="ECO:0000313" key="2">
    <source>
        <dbReference type="EMBL" id="GGJ40353.1"/>
    </source>
</evidence>
<feature type="transmembrane region" description="Helical" evidence="1">
    <location>
        <begin position="6"/>
        <end position="25"/>
    </location>
</feature>
<evidence type="ECO:0000313" key="3">
    <source>
        <dbReference type="Proteomes" id="UP000632222"/>
    </source>
</evidence>
<proteinExistence type="predicted"/>
<protein>
    <submittedName>
        <fullName evidence="2">Uncharacterized protein</fullName>
    </submittedName>
</protein>
<keyword evidence="1" id="KW-0812">Transmembrane</keyword>
<name>A0ABQ2D391_9DEIO</name>
<evidence type="ECO:0000256" key="1">
    <source>
        <dbReference type="SAM" id="Phobius"/>
    </source>
</evidence>
<accession>A0ABQ2D391</accession>
<gene>
    <name evidence="2" type="ORF">GCM10008938_28020</name>
</gene>
<organism evidence="2 3">
    <name type="scientific">Deinococcus roseus</name>
    <dbReference type="NCBI Taxonomy" id="392414"/>
    <lineage>
        <taxon>Bacteria</taxon>
        <taxon>Thermotogati</taxon>
        <taxon>Deinococcota</taxon>
        <taxon>Deinococci</taxon>
        <taxon>Deinococcales</taxon>
        <taxon>Deinococcaceae</taxon>
        <taxon>Deinococcus</taxon>
    </lineage>
</organism>
<sequence>MDEVMVLFVVLVAILLILIAILRSFDRADLPEPQRSLLLPIRTHQEDP</sequence>
<dbReference type="RefSeq" id="WP_189003325.1">
    <property type="nucleotide sequence ID" value="NZ_BMOD01000010.1"/>
</dbReference>
<keyword evidence="1" id="KW-0472">Membrane</keyword>
<dbReference type="EMBL" id="BMOD01000010">
    <property type="protein sequence ID" value="GGJ40353.1"/>
    <property type="molecule type" value="Genomic_DNA"/>
</dbReference>
<reference evidence="3" key="1">
    <citation type="journal article" date="2019" name="Int. J. Syst. Evol. Microbiol.">
        <title>The Global Catalogue of Microorganisms (GCM) 10K type strain sequencing project: providing services to taxonomists for standard genome sequencing and annotation.</title>
        <authorList>
            <consortium name="The Broad Institute Genomics Platform"/>
            <consortium name="The Broad Institute Genome Sequencing Center for Infectious Disease"/>
            <person name="Wu L."/>
            <person name="Ma J."/>
        </authorList>
    </citation>
    <scope>NUCLEOTIDE SEQUENCE [LARGE SCALE GENOMIC DNA]</scope>
    <source>
        <strain evidence="3">JCM 14370</strain>
    </source>
</reference>
<keyword evidence="1" id="KW-1133">Transmembrane helix</keyword>